<organism evidence="1 2">
    <name type="scientific">Paracoccidioides lutzii (strain ATCC MYA-826 / Pb01)</name>
    <name type="common">Paracoccidioides brasiliensis</name>
    <dbReference type="NCBI Taxonomy" id="502779"/>
    <lineage>
        <taxon>Eukaryota</taxon>
        <taxon>Fungi</taxon>
        <taxon>Dikarya</taxon>
        <taxon>Ascomycota</taxon>
        <taxon>Pezizomycotina</taxon>
        <taxon>Eurotiomycetes</taxon>
        <taxon>Eurotiomycetidae</taxon>
        <taxon>Onygenales</taxon>
        <taxon>Ajellomycetaceae</taxon>
        <taxon>Paracoccidioides</taxon>
    </lineage>
</organism>
<dbReference type="AlphaFoldDB" id="C1H7H0"/>
<protein>
    <submittedName>
        <fullName evidence="1">Uncharacterized protein</fullName>
    </submittedName>
</protein>
<evidence type="ECO:0000313" key="1">
    <source>
        <dbReference type="EMBL" id="EEH35664.2"/>
    </source>
</evidence>
<name>C1H7H0_PARBA</name>
<proteinExistence type="predicted"/>
<dbReference type="RefSeq" id="XP_015700202.1">
    <property type="nucleotide sequence ID" value="XM_015845976.1"/>
</dbReference>
<keyword evidence="2" id="KW-1185">Reference proteome</keyword>
<reference evidence="1 2" key="1">
    <citation type="journal article" date="2011" name="PLoS Genet.">
        <title>Comparative genomic analysis of human fungal pathogens causing paracoccidioidomycosis.</title>
        <authorList>
            <person name="Desjardins C.A."/>
            <person name="Champion M.D."/>
            <person name="Holder J.W."/>
            <person name="Muszewska A."/>
            <person name="Goldberg J."/>
            <person name="Bailao A.M."/>
            <person name="Brigido M.M."/>
            <person name="Ferreira M.E."/>
            <person name="Garcia A.M."/>
            <person name="Grynberg M."/>
            <person name="Gujja S."/>
            <person name="Heiman D.I."/>
            <person name="Henn M.R."/>
            <person name="Kodira C.D."/>
            <person name="Leon-Narvaez H."/>
            <person name="Longo L.V."/>
            <person name="Ma L.J."/>
            <person name="Malavazi I."/>
            <person name="Matsuo A.L."/>
            <person name="Morais F.V."/>
            <person name="Pereira M."/>
            <person name="Rodriguez-Brito S."/>
            <person name="Sakthikumar S."/>
            <person name="Salem-Izacc S.M."/>
            <person name="Sykes S.M."/>
            <person name="Teixeira M.M."/>
            <person name="Vallejo M.C."/>
            <person name="Walter M.E."/>
            <person name="Yandava C."/>
            <person name="Young S."/>
            <person name="Zeng Q."/>
            <person name="Zucker J."/>
            <person name="Felipe M.S."/>
            <person name="Goldman G.H."/>
            <person name="Haas B.J."/>
            <person name="McEwen J.G."/>
            <person name="Nino-Vega G."/>
            <person name="Puccia R."/>
            <person name="San-Blas G."/>
            <person name="Soares C.M."/>
            <person name="Birren B.W."/>
            <person name="Cuomo C.A."/>
        </authorList>
    </citation>
    <scope>NUCLEOTIDE SEQUENCE [LARGE SCALE GENOMIC DNA]</scope>
    <source>
        <strain evidence="2">ATCC MYA-826 / Pb01</strain>
    </source>
</reference>
<dbReference type="HOGENOM" id="CLU_2073856_0_0_1"/>
<accession>C1H7H0</accession>
<dbReference type="KEGG" id="pbl:PAAG_06711"/>
<dbReference type="GeneID" id="9094721"/>
<dbReference type="OrthoDB" id="10648924at2759"/>
<dbReference type="Proteomes" id="UP000002059">
    <property type="component" value="Partially assembled WGS sequence"/>
</dbReference>
<sequence length="118" mass="13097">MIFGSRARESVGLTRLSDYYQAVCAFRMPAANKTKGNDQASCIDQIGGKSWGPLITDPWSPQDHTNPFNGRCRPQASMVTKKFAIFGLTSFNQSYRIIARAKWTSSNLVSSGTFLPDR</sequence>
<dbReference type="EMBL" id="KN294010">
    <property type="protein sequence ID" value="EEH35664.2"/>
    <property type="molecule type" value="Genomic_DNA"/>
</dbReference>
<gene>
    <name evidence="1" type="ORF">PAAG_06711</name>
</gene>
<evidence type="ECO:0000313" key="2">
    <source>
        <dbReference type="Proteomes" id="UP000002059"/>
    </source>
</evidence>
<dbReference type="VEuPathDB" id="FungiDB:PAAG_06711"/>